<dbReference type="Pfam" id="PF10055">
    <property type="entry name" value="DUF2292"/>
    <property type="match status" value="1"/>
</dbReference>
<dbReference type="InterPro" id="IPR018743">
    <property type="entry name" value="DUF2292"/>
</dbReference>
<evidence type="ECO:0000313" key="1">
    <source>
        <dbReference type="EMBL" id="HIV73487.1"/>
    </source>
</evidence>
<gene>
    <name evidence="1" type="ORF">H9895_00220</name>
</gene>
<evidence type="ECO:0000313" key="2">
    <source>
        <dbReference type="Proteomes" id="UP000823937"/>
    </source>
</evidence>
<dbReference type="EMBL" id="DXHX01000006">
    <property type="protein sequence ID" value="HIV73487.1"/>
    <property type="molecule type" value="Genomic_DNA"/>
</dbReference>
<accession>A0A9D1PK82</accession>
<proteinExistence type="predicted"/>
<protein>
    <submittedName>
        <fullName evidence="1">YezD family protein</fullName>
    </submittedName>
</protein>
<dbReference type="Proteomes" id="UP000823937">
    <property type="component" value="Unassembled WGS sequence"/>
</dbReference>
<dbReference type="AlphaFoldDB" id="A0A9D1PK82"/>
<reference evidence="1" key="1">
    <citation type="journal article" date="2021" name="PeerJ">
        <title>Extensive microbial diversity within the chicken gut microbiome revealed by metagenomics and culture.</title>
        <authorList>
            <person name="Gilroy R."/>
            <person name="Ravi A."/>
            <person name="Getino M."/>
            <person name="Pursley I."/>
            <person name="Horton D.L."/>
            <person name="Alikhan N.F."/>
            <person name="Baker D."/>
            <person name="Gharbi K."/>
            <person name="Hall N."/>
            <person name="Watson M."/>
            <person name="Adriaenssens E.M."/>
            <person name="Foster-Nyarko E."/>
            <person name="Jarju S."/>
            <person name="Secka A."/>
            <person name="Antonio M."/>
            <person name="Oren A."/>
            <person name="Chaudhuri R.R."/>
            <person name="La Ragione R."/>
            <person name="Hildebrand F."/>
            <person name="Pallen M.J."/>
        </authorList>
    </citation>
    <scope>NUCLEOTIDE SEQUENCE</scope>
    <source>
        <strain evidence="1">CHK169-2315</strain>
    </source>
</reference>
<reference evidence="1" key="2">
    <citation type="submission" date="2021-04" db="EMBL/GenBank/DDBJ databases">
        <authorList>
            <person name="Gilroy R."/>
        </authorList>
    </citation>
    <scope>NUCLEOTIDE SEQUENCE</scope>
    <source>
        <strain evidence="1">CHK169-2315</strain>
    </source>
</reference>
<comment type="caution">
    <text evidence="1">The sequence shown here is derived from an EMBL/GenBank/DDBJ whole genome shotgun (WGS) entry which is preliminary data.</text>
</comment>
<name>A0A9D1PK82_9BACI</name>
<organism evidence="1 2">
    <name type="scientific">Candidatus Pseudogracilibacillus intestinigallinarum</name>
    <dbReference type="NCBI Taxonomy" id="2838742"/>
    <lineage>
        <taxon>Bacteria</taxon>
        <taxon>Bacillati</taxon>
        <taxon>Bacillota</taxon>
        <taxon>Bacilli</taxon>
        <taxon>Bacillales</taxon>
        <taxon>Bacillaceae</taxon>
        <taxon>Pseudogracilibacillus</taxon>
    </lineage>
</organism>
<sequence>MSRLQEAHIKFLERHLADLENGTITLTVHDGYVARIEKQENTLFDEQEKLSEKEIIST</sequence>